<dbReference type="InParanoid" id="A0A3N4M0X2"/>
<keyword evidence="1" id="KW-0732">Signal</keyword>
<dbReference type="Proteomes" id="UP000267821">
    <property type="component" value="Unassembled WGS sequence"/>
</dbReference>
<feature type="signal peptide" evidence="1">
    <location>
        <begin position="1"/>
        <end position="21"/>
    </location>
</feature>
<evidence type="ECO:0000313" key="3">
    <source>
        <dbReference type="Proteomes" id="UP000267821"/>
    </source>
</evidence>
<evidence type="ECO:0008006" key="4">
    <source>
        <dbReference type="Google" id="ProtNLM"/>
    </source>
</evidence>
<feature type="chain" id="PRO_5017985438" description="TNFR-Cys domain-containing protein" evidence="1">
    <location>
        <begin position="22"/>
        <end position="79"/>
    </location>
</feature>
<accession>A0A3N4M0X2</accession>
<sequence>MKLHSGVALFIAASFLHTAAGLLCRGACAACWKDGVPGVDVILHCDVVCNSCPVGFHGLHCAKRSRCRAEKRMTLELDG</sequence>
<evidence type="ECO:0000313" key="2">
    <source>
        <dbReference type="EMBL" id="RPB27032.1"/>
    </source>
</evidence>
<organism evidence="2 3">
    <name type="scientific">Terfezia boudieri ATCC MYA-4762</name>
    <dbReference type="NCBI Taxonomy" id="1051890"/>
    <lineage>
        <taxon>Eukaryota</taxon>
        <taxon>Fungi</taxon>
        <taxon>Dikarya</taxon>
        <taxon>Ascomycota</taxon>
        <taxon>Pezizomycotina</taxon>
        <taxon>Pezizomycetes</taxon>
        <taxon>Pezizales</taxon>
        <taxon>Pezizaceae</taxon>
        <taxon>Terfezia</taxon>
    </lineage>
</organism>
<keyword evidence="3" id="KW-1185">Reference proteome</keyword>
<dbReference type="OrthoDB" id="10367222at2759"/>
<evidence type="ECO:0000256" key="1">
    <source>
        <dbReference type="SAM" id="SignalP"/>
    </source>
</evidence>
<gene>
    <name evidence="2" type="ORF">L211DRAFT_603730</name>
</gene>
<proteinExistence type="predicted"/>
<reference evidence="2 3" key="1">
    <citation type="journal article" date="2018" name="Nat. Ecol. Evol.">
        <title>Pezizomycetes genomes reveal the molecular basis of ectomycorrhizal truffle lifestyle.</title>
        <authorList>
            <person name="Murat C."/>
            <person name="Payen T."/>
            <person name="Noel B."/>
            <person name="Kuo A."/>
            <person name="Morin E."/>
            <person name="Chen J."/>
            <person name="Kohler A."/>
            <person name="Krizsan K."/>
            <person name="Balestrini R."/>
            <person name="Da Silva C."/>
            <person name="Montanini B."/>
            <person name="Hainaut M."/>
            <person name="Levati E."/>
            <person name="Barry K.W."/>
            <person name="Belfiori B."/>
            <person name="Cichocki N."/>
            <person name="Clum A."/>
            <person name="Dockter R.B."/>
            <person name="Fauchery L."/>
            <person name="Guy J."/>
            <person name="Iotti M."/>
            <person name="Le Tacon F."/>
            <person name="Lindquist E.A."/>
            <person name="Lipzen A."/>
            <person name="Malagnac F."/>
            <person name="Mello A."/>
            <person name="Molinier V."/>
            <person name="Miyauchi S."/>
            <person name="Poulain J."/>
            <person name="Riccioni C."/>
            <person name="Rubini A."/>
            <person name="Sitrit Y."/>
            <person name="Splivallo R."/>
            <person name="Traeger S."/>
            <person name="Wang M."/>
            <person name="Zifcakova L."/>
            <person name="Wipf D."/>
            <person name="Zambonelli A."/>
            <person name="Paolocci F."/>
            <person name="Nowrousian M."/>
            <person name="Ottonello S."/>
            <person name="Baldrian P."/>
            <person name="Spatafora J.W."/>
            <person name="Henrissat B."/>
            <person name="Nagy L.G."/>
            <person name="Aury J.M."/>
            <person name="Wincker P."/>
            <person name="Grigoriev I.V."/>
            <person name="Bonfante P."/>
            <person name="Martin F.M."/>
        </authorList>
    </citation>
    <scope>NUCLEOTIDE SEQUENCE [LARGE SCALE GENOMIC DNA]</scope>
    <source>
        <strain evidence="2 3">ATCC MYA-4762</strain>
    </source>
</reference>
<dbReference type="EMBL" id="ML121532">
    <property type="protein sequence ID" value="RPB27032.1"/>
    <property type="molecule type" value="Genomic_DNA"/>
</dbReference>
<protein>
    <recommendedName>
        <fullName evidence="4">TNFR-Cys domain-containing protein</fullName>
    </recommendedName>
</protein>
<dbReference type="AlphaFoldDB" id="A0A3N4M0X2"/>
<name>A0A3N4M0X2_9PEZI</name>